<comment type="caution">
    <text evidence="15">The sequence shown here is derived from an EMBL/GenBank/DDBJ whole genome shotgun (WGS) entry which is preliminary data.</text>
</comment>
<protein>
    <recommendedName>
        <fullName evidence="10 11">UDP-N-acetylmuramoyl-tripeptide--D-alanyl-D-alanine ligase</fullName>
        <ecNumber evidence="10 11">6.3.2.10</ecNumber>
    </recommendedName>
    <alternativeName>
        <fullName evidence="10">D-alanyl-D-alanine-adding enzyme</fullName>
    </alternativeName>
</protein>
<name>A0A3L7JXM2_9BACI</name>
<evidence type="ECO:0000256" key="11">
    <source>
        <dbReference type="RuleBase" id="RU004136"/>
    </source>
</evidence>
<dbReference type="InterPro" id="IPR013221">
    <property type="entry name" value="Mur_ligase_cen"/>
</dbReference>
<evidence type="ECO:0000259" key="13">
    <source>
        <dbReference type="Pfam" id="PF02875"/>
    </source>
</evidence>
<keyword evidence="16" id="KW-1185">Reference proteome</keyword>
<dbReference type="HAMAP" id="MF_02019">
    <property type="entry name" value="MurF"/>
    <property type="match status" value="1"/>
</dbReference>
<dbReference type="RefSeq" id="WP_121682090.1">
    <property type="nucleotide sequence ID" value="NZ_RCVZ01000016.1"/>
</dbReference>
<evidence type="ECO:0000256" key="2">
    <source>
        <dbReference type="ARBA" id="ARBA00022598"/>
    </source>
</evidence>
<dbReference type="InterPro" id="IPR036565">
    <property type="entry name" value="Mur-like_cat_sf"/>
</dbReference>
<dbReference type="InterPro" id="IPR005863">
    <property type="entry name" value="UDP-N-AcMur_synth"/>
</dbReference>
<dbReference type="InterPro" id="IPR051046">
    <property type="entry name" value="MurCDEF_CellWall_CoF430Synth"/>
</dbReference>
<dbReference type="Gene3D" id="3.40.1190.10">
    <property type="entry name" value="Mur-like, catalytic domain"/>
    <property type="match status" value="1"/>
</dbReference>
<evidence type="ECO:0000256" key="1">
    <source>
        <dbReference type="ARBA" id="ARBA00022490"/>
    </source>
</evidence>
<dbReference type="PANTHER" id="PTHR43024">
    <property type="entry name" value="UDP-N-ACETYLMURAMOYL-TRIPEPTIDE--D-ALANYL-D-ALANINE LIGASE"/>
    <property type="match status" value="1"/>
</dbReference>
<sequence>MIKRSLEQLAEMFEFDRDILDRFGDVEISGVCIDTRKIEQGNLFVPFKGEKVDGHTMVRDAFEKGASAALWEKEVPNPPEDLPILIVDSSLIAVQELSKSYRNQLDLKVVGVTGSNGKTSTKDMIYSILSQKYAVQKTEGNYNNHLGLPLTLLSLKETTEVAVLEMGMSGRGEIEFLTKLAKPDFAVITNIGESHLQDLGSREGIAEAKLEIAEGLDEDGVLIYFGDEPLLTSRLNKPLPYQTQSFGRSKENDVYPIHLKPTDSGTRFGVNILPETEFDVPVLGEHNVMNAMSALIIGHRLGLSAEQLVKGISGLKLTSMRMERLTGMKESVIINDAYNASPTSMRAAIKMAEEFEGCRNKFLVLGDMLELGDMEKQFHTEVGKTIHPDKIDEVFTFGPLSRFIAEGAKQNFSENAVHAFEDKEGLINLLKKKLGKNDLVVVKASRGMKLEEVVEALKN</sequence>
<evidence type="ECO:0000259" key="14">
    <source>
        <dbReference type="Pfam" id="PF08245"/>
    </source>
</evidence>
<keyword evidence="7 10" id="KW-0573">Peptidoglycan synthesis</keyword>
<organism evidence="15 16">
    <name type="scientific">Falsibacillus albus</name>
    <dbReference type="NCBI Taxonomy" id="2478915"/>
    <lineage>
        <taxon>Bacteria</taxon>
        <taxon>Bacillati</taxon>
        <taxon>Bacillota</taxon>
        <taxon>Bacilli</taxon>
        <taxon>Bacillales</taxon>
        <taxon>Bacillaceae</taxon>
        <taxon>Falsibacillus</taxon>
    </lineage>
</organism>
<proteinExistence type="inferred from homology"/>
<evidence type="ECO:0000259" key="12">
    <source>
        <dbReference type="Pfam" id="PF01225"/>
    </source>
</evidence>
<feature type="domain" description="Mur ligase C-terminal" evidence="13">
    <location>
        <begin position="320"/>
        <end position="446"/>
    </location>
</feature>
<comment type="catalytic activity">
    <reaction evidence="10 11">
        <text>D-alanyl-D-alanine + UDP-N-acetyl-alpha-D-muramoyl-L-alanyl-gamma-D-glutamyl-meso-2,6-diaminopimelate + ATP = UDP-N-acetyl-alpha-D-muramoyl-L-alanyl-gamma-D-glutamyl-meso-2,6-diaminopimeloyl-D-alanyl-D-alanine + ADP + phosphate + H(+)</text>
        <dbReference type="Rhea" id="RHEA:28374"/>
        <dbReference type="ChEBI" id="CHEBI:15378"/>
        <dbReference type="ChEBI" id="CHEBI:30616"/>
        <dbReference type="ChEBI" id="CHEBI:43474"/>
        <dbReference type="ChEBI" id="CHEBI:57822"/>
        <dbReference type="ChEBI" id="CHEBI:61386"/>
        <dbReference type="ChEBI" id="CHEBI:83905"/>
        <dbReference type="ChEBI" id="CHEBI:456216"/>
        <dbReference type="EC" id="6.3.2.10"/>
    </reaction>
</comment>
<dbReference type="Proteomes" id="UP000276770">
    <property type="component" value="Unassembled WGS sequence"/>
</dbReference>
<dbReference type="InterPro" id="IPR035911">
    <property type="entry name" value="MurE/MurF_N"/>
</dbReference>
<comment type="function">
    <text evidence="10 11">Involved in cell wall formation. Catalyzes the final step in the synthesis of UDP-N-acetylmuramoyl-pentapeptide, the precursor of murein.</text>
</comment>
<evidence type="ECO:0000256" key="4">
    <source>
        <dbReference type="ARBA" id="ARBA00022741"/>
    </source>
</evidence>
<dbReference type="InterPro" id="IPR036615">
    <property type="entry name" value="Mur_ligase_C_dom_sf"/>
</dbReference>
<keyword evidence="3 10" id="KW-0132">Cell division</keyword>
<keyword evidence="5 10" id="KW-0067">ATP-binding</keyword>
<evidence type="ECO:0000256" key="6">
    <source>
        <dbReference type="ARBA" id="ARBA00022960"/>
    </source>
</evidence>
<keyword evidence="1 10" id="KW-0963">Cytoplasm</keyword>
<dbReference type="SUPFAM" id="SSF63418">
    <property type="entry name" value="MurE/MurF N-terminal domain"/>
    <property type="match status" value="1"/>
</dbReference>
<dbReference type="GO" id="GO:0005737">
    <property type="term" value="C:cytoplasm"/>
    <property type="evidence" value="ECO:0007669"/>
    <property type="project" value="UniProtKB-SubCell"/>
</dbReference>
<dbReference type="SUPFAM" id="SSF53623">
    <property type="entry name" value="MurD-like peptide ligases, catalytic domain"/>
    <property type="match status" value="1"/>
</dbReference>
<dbReference type="GO" id="GO:0008360">
    <property type="term" value="P:regulation of cell shape"/>
    <property type="evidence" value="ECO:0007669"/>
    <property type="project" value="UniProtKB-KW"/>
</dbReference>
<keyword evidence="6 10" id="KW-0133">Cell shape</keyword>
<dbReference type="GO" id="GO:0009252">
    <property type="term" value="P:peptidoglycan biosynthetic process"/>
    <property type="evidence" value="ECO:0007669"/>
    <property type="project" value="UniProtKB-UniRule"/>
</dbReference>
<feature type="domain" description="Mur ligase N-terminal catalytic" evidence="12">
    <location>
        <begin position="27"/>
        <end position="75"/>
    </location>
</feature>
<evidence type="ECO:0000256" key="10">
    <source>
        <dbReference type="HAMAP-Rule" id="MF_02019"/>
    </source>
</evidence>
<dbReference type="UniPathway" id="UPA00219"/>
<evidence type="ECO:0000313" key="16">
    <source>
        <dbReference type="Proteomes" id="UP000276770"/>
    </source>
</evidence>
<dbReference type="Pfam" id="PF02875">
    <property type="entry name" value="Mur_ligase_C"/>
    <property type="match status" value="1"/>
</dbReference>
<dbReference type="PANTHER" id="PTHR43024:SF1">
    <property type="entry name" value="UDP-N-ACETYLMURAMOYL-TRIPEPTIDE--D-ALANYL-D-ALANINE LIGASE"/>
    <property type="match status" value="1"/>
</dbReference>
<gene>
    <name evidence="10" type="primary">murF</name>
    <name evidence="15" type="ORF">D9X91_18285</name>
</gene>
<comment type="similarity">
    <text evidence="10">Belongs to the MurCDEF family. MurF subfamily.</text>
</comment>
<dbReference type="EMBL" id="RCVZ01000016">
    <property type="protein sequence ID" value="RLQ93182.1"/>
    <property type="molecule type" value="Genomic_DNA"/>
</dbReference>
<dbReference type="Pfam" id="PF08245">
    <property type="entry name" value="Mur_ligase_M"/>
    <property type="match status" value="1"/>
</dbReference>
<keyword evidence="4 10" id="KW-0547">Nucleotide-binding</keyword>
<feature type="binding site" evidence="10">
    <location>
        <begin position="114"/>
        <end position="120"/>
    </location>
    <ligand>
        <name>ATP</name>
        <dbReference type="ChEBI" id="CHEBI:30616"/>
    </ligand>
</feature>
<dbReference type="EC" id="6.3.2.10" evidence="10 11"/>
<keyword evidence="8 10" id="KW-0131">Cell cycle</keyword>
<evidence type="ECO:0000313" key="15">
    <source>
        <dbReference type="EMBL" id="RLQ93182.1"/>
    </source>
</evidence>
<dbReference type="GO" id="GO:0047480">
    <property type="term" value="F:UDP-N-acetylmuramoyl-tripeptide-D-alanyl-D-alanine ligase activity"/>
    <property type="evidence" value="ECO:0007669"/>
    <property type="project" value="UniProtKB-UniRule"/>
</dbReference>
<dbReference type="InterPro" id="IPR000713">
    <property type="entry name" value="Mur_ligase_N"/>
</dbReference>
<dbReference type="Pfam" id="PF01225">
    <property type="entry name" value="Mur_ligase"/>
    <property type="match status" value="1"/>
</dbReference>
<evidence type="ECO:0000256" key="7">
    <source>
        <dbReference type="ARBA" id="ARBA00022984"/>
    </source>
</evidence>
<dbReference type="NCBIfam" id="TIGR01143">
    <property type="entry name" value="murF"/>
    <property type="match status" value="1"/>
</dbReference>
<dbReference type="InterPro" id="IPR004101">
    <property type="entry name" value="Mur_ligase_C"/>
</dbReference>
<dbReference type="SUPFAM" id="SSF53244">
    <property type="entry name" value="MurD-like peptide ligases, peptide-binding domain"/>
    <property type="match status" value="1"/>
</dbReference>
<dbReference type="OrthoDB" id="9801978at2"/>
<dbReference type="GO" id="GO:0008766">
    <property type="term" value="F:UDP-N-acetylmuramoylalanyl-D-glutamyl-2,6-diaminopimelate-D-alanyl-D-alanine ligase activity"/>
    <property type="evidence" value="ECO:0007669"/>
    <property type="project" value="RHEA"/>
</dbReference>
<accession>A0A3L7JXM2</accession>
<reference evidence="15 16" key="1">
    <citation type="submission" date="2018-10" db="EMBL/GenBank/DDBJ databases">
        <title>Falsibacillus sp. genome draft.</title>
        <authorList>
            <person name="Shi S."/>
        </authorList>
    </citation>
    <scope>NUCLEOTIDE SEQUENCE [LARGE SCALE GENOMIC DNA]</scope>
    <source>
        <strain evidence="15 16">GY 10110</strain>
    </source>
</reference>
<dbReference type="GO" id="GO:0071555">
    <property type="term" value="P:cell wall organization"/>
    <property type="evidence" value="ECO:0007669"/>
    <property type="project" value="UniProtKB-KW"/>
</dbReference>
<dbReference type="Gene3D" id="3.40.1390.10">
    <property type="entry name" value="MurE/MurF, N-terminal domain"/>
    <property type="match status" value="1"/>
</dbReference>
<keyword evidence="9 10" id="KW-0961">Cell wall biogenesis/degradation</keyword>
<dbReference type="GO" id="GO:0005524">
    <property type="term" value="F:ATP binding"/>
    <property type="evidence" value="ECO:0007669"/>
    <property type="project" value="UniProtKB-UniRule"/>
</dbReference>
<comment type="pathway">
    <text evidence="10 11">Cell wall biogenesis; peptidoglycan biosynthesis.</text>
</comment>
<evidence type="ECO:0000256" key="3">
    <source>
        <dbReference type="ARBA" id="ARBA00022618"/>
    </source>
</evidence>
<evidence type="ECO:0000256" key="9">
    <source>
        <dbReference type="ARBA" id="ARBA00023316"/>
    </source>
</evidence>
<dbReference type="AlphaFoldDB" id="A0A3L7JXM2"/>
<evidence type="ECO:0000256" key="5">
    <source>
        <dbReference type="ARBA" id="ARBA00022840"/>
    </source>
</evidence>
<dbReference type="GO" id="GO:0051301">
    <property type="term" value="P:cell division"/>
    <property type="evidence" value="ECO:0007669"/>
    <property type="project" value="UniProtKB-KW"/>
</dbReference>
<dbReference type="Gene3D" id="3.90.190.20">
    <property type="entry name" value="Mur ligase, C-terminal domain"/>
    <property type="match status" value="1"/>
</dbReference>
<feature type="domain" description="Mur ligase central" evidence="14">
    <location>
        <begin position="112"/>
        <end position="297"/>
    </location>
</feature>
<keyword evidence="2 10" id="KW-0436">Ligase</keyword>
<evidence type="ECO:0000256" key="8">
    <source>
        <dbReference type="ARBA" id="ARBA00023306"/>
    </source>
</evidence>
<comment type="subcellular location">
    <subcellularLocation>
        <location evidence="10 11">Cytoplasm</location>
    </subcellularLocation>
</comment>